<dbReference type="Pfam" id="PF02518">
    <property type="entry name" value="HATPase_c"/>
    <property type="match status" value="1"/>
</dbReference>
<dbReference type="PANTHER" id="PTHR34220:SF7">
    <property type="entry name" value="SENSOR HISTIDINE KINASE YPDA"/>
    <property type="match status" value="1"/>
</dbReference>
<keyword evidence="4" id="KW-0418">Kinase</keyword>
<reference evidence="5" key="1">
    <citation type="journal article" date="2019" name="Int. J. Syst. Evol. Microbiol.">
        <title>The Global Catalogue of Microorganisms (GCM) 10K type strain sequencing project: providing services to taxonomists for standard genome sequencing and annotation.</title>
        <authorList>
            <consortium name="The Broad Institute Genomics Platform"/>
            <consortium name="The Broad Institute Genome Sequencing Center for Infectious Disease"/>
            <person name="Wu L."/>
            <person name="Ma J."/>
        </authorList>
    </citation>
    <scope>NUCLEOTIDE SEQUENCE [LARGE SCALE GENOMIC DNA]</scope>
    <source>
        <strain evidence="5">CCUG 49571</strain>
    </source>
</reference>
<dbReference type="RefSeq" id="WP_378095099.1">
    <property type="nucleotide sequence ID" value="NZ_JBHSEP010000006.1"/>
</dbReference>
<comment type="caution">
    <text evidence="4">The sequence shown here is derived from an EMBL/GenBank/DDBJ whole genome shotgun (WGS) entry which is preliminary data.</text>
</comment>
<dbReference type="EMBL" id="JBHSEP010000006">
    <property type="protein sequence ID" value="MFC4598637.1"/>
    <property type="molecule type" value="Genomic_DNA"/>
</dbReference>
<feature type="transmembrane region" description="Helical" evidence="1">
    <location>
        <begin position="319"/>
        <end position="338"/>
    </location>
</feature>
<evidence type="ECO:0000259" key="3">
    <source>
        <dbReference type="Pfam" id="PF06580"/>
    </source>
</evidence>
<protein>
    <submittedName>
        <fullName evidence="4">Sensor histidine kinase</fullName>
        <ecNumber evidence="4">2.7.13.3</ecNumber>
    </submittedName>
</protein>
<dbReference type="InterPro" id="IPR010559">
    <property type="entry name" value="Sig_transdc_His_kin_internal"/>
</dbReference>
<sequence>MIRKFREYMNINTIRGKFFWLATTIVIVPMMILSTIFYNITATNLGNNAKKHAFSSLNMANLYLDQVIKDVNDLTNVIMGNQELQAILLDGNMDDYAYLRNGNKISKMMNVYTQSKPFISSYLIYSARGTGVKRLFRGTDSIIFSHQNTMSPDIAEGYFQELKANNRIMWINSNPFDTAEDAAYAPRMVVGKLLKKTEGDYDTLGFLMLEIDKDYFFKGLQFLNPTEQSQVFVRDDAGRVMYQLPQASDPLREQALADKLRESAFPAAFGKPHFELEGSKFYGASVVNERTGWTMTTVIEDSMLLRDANKLGSFTIQTFLLVLIIGWAIAFAFSNSISRPLSRLRSMMVVGPRSDMLPQYRFKAHDEVSQIGEKFIRMMEENRELNAQVYDAMLKRKEAEIQVLQAQINPHFLYNTLESLNGFAVLRNQPEMSEVIGALGKFFRTTLSRGNDLIPVAEELEHVSSYVKVQQFRFKDKLDWICEVEDEMTPYWVPKLLLQPLVENAIYHGLKGGARAGMIMLSGELAGNALKFRISDDGHGISAERMAEIVRALGSGEQGEIYGLKNVHDRINLRFGPGYGLELASEPEKYTTVSITIPLLDSQGRVIDWETRNRTKKEDIAG</sequence>
<feature type="transmembrane region" description="Helical" evidence="1">
    <location>
        <begin position="20"/>
        <end position="40"/>
    </location>
</feature>
<dbReference type="EC" id="2.7.13.3" evidence="4"/>
<evidence type="ECO:0000256" key="1">
    <source>
        <dbReference type="SAM" id="Phobius"/>
    </source>
</evidence>
<dbReference type="InterPro" id="IPR003594">
    <property type="entry name" value="HATPase_dom"/>
</dbReference>
<name>A0ABV9F9M2_9BACL</name>
<feature type="domain" description="Signal transduction histidine kinase internal region" evidence="3">
    <location>
        <begin position="399"/>
        <end position="478"/>
    </location>
</feature>
<keyword evidence="1" id="KW-1133">Transmembrane helix</keyword>
<dbReference type="GO" id="GO:0004673">
    <property type="term" value="F:protein histidine kinase activity"/>
    <property type="evidence" value="ECO:0007669"/>
    <property type="project" value="UniProtKB-EC"/>
</dbReference>
<evidence type="ECO:0000313" key="4">
    <source>
        <dbReference type="EMBL" id="MFC4598637.1"/>
    </source>
</evidence>
<keyword evidence="5" id="KW-1185">Reference proteome</keyword>
<dbReference type="Proteomes" id="UP001596028">
    <property type="component" value="Unassembled WGS sequence"/>
</dbReference>
<dbReference type="SUPFAM" id="SSF55874">
    <property type="entry name" value="ATPase domain of HSP90 chaperone/DNA topoisomerase II/histidine kinase"/>
    <property type="match status" value="1"/>
</dbReference>
<evidence type="ECO:0000259" key="2">
    <source>
        <dbReference type="Pfam" id="PF02518"/>
    </source>
</evidence>
<keyword evidence="1" id="KW-0472">Membrane</keyword>
<dbReference type="PANTHER" id="PTHR34220">
    <property type="entry name" value="SENSOR HISTIDINE KINASE YPDA"/>
    <property type="match status" value="1"/>
</dbReference>
<dbReference type="Gene3D" id="6.10.340.10">
    <property type="match status" value="1"/>
</dbReference>
<dbReference type="Pfam" id="PF06580">
    <property type="entry name" value="His_kinase"/>
    <property type="match status" value="1"/>
</dbReference>
<feature type="domain" description="Histidine kinase/HSP90-like ATPase" evidence="2">
    <location>
        <begin position="497"/>
        <end position="599"/>
    </location>
</feature>
<proteinExistence type="predicted"/>
<gene>
    <name evidence="4" type="ORF">ACFO3S_10360</name>
</gene>
<dbReference type="Gene3D" id="3.30.565.10">
    <property type="entry name" value="Histidine kinase-like ATPase, C-terminal domain"/>
    <property type="match status" value="1"/>
</dbReference>
<organism evidence="4 5">
    <name type="scientific">Cohnella hongkongensis</name>
    <dbReference type="NCBI Taxonomy" id="178337"/>
    <lineage>
        <taxon>Bacteria</taxon>
        <taxon>Bacillati</taxon>
        <taxon>Bacillota</taxon>
        <taxon>Bacilli</taxon>
        <taxon>Bacillales</taxon>
        <taxon>Paenibacillaceae</taxon>
        <taxon>Cohnella</taxon>
    </lineage>
</organism>
<accession>A0ABV9F9M2</accession>
<dbReference type="InterPro" id="IPR050640">
    <property type="entry name" value="Bact_2-comp_sensor_kinase"/>
</dbReference>
<dbReference type="InterPro" id="IPR036890">
    <property type="entry name" value="HATPase_C_sf"/>
</dbReference>
<keyword evidence="4" id="KW-0808">Transferase</keyword>
<evidence type="ECO:0000313" key="5">
    <source>
        <dbReference type="Proteomes" id="UP001596028"/>
    </source>
</evidence>
<keyword evidence="1" id="KW-0812">Transmembrane</keyword>